<feature type="region of interest" description="Disordered" evidence="6">
    <location>
        <begin position="2854"/>
        <end position="3064"/>
    </location>
</feature>
<name>A0A2A3E9Q9_APICC</name>
<evidence type="ECO:0000256" key="1">
    <source>
        <dbReference type="ARBA" id="ARBA00022723"/>
    </source>
</evidence>
<feature type="compositionally biased region" description="Basic and acidic residues" evidence="6">
    <location>
        <begin position="307"/>
        <end position="317"/>
    </location>
</feature>
<proteinExistence type="predicted"/>
<dbReference type="InterPro" id="IPR011011">
    <property type="entry name" value="Znf_FYVE_PHD"/>
</dbReference>
<dbReference type="PROSITE" id="PS01359">
    <property type="entry name" value="ZF_PHD_1"/>
    <property type="match status" value="1"/>
</dbReference>
<feature type="compositionally biased region" description="Polar residues" evidence="6">
    <location>
        <begin position="3781"/>
        <end position="3794"/>
    </location>
</feature>
<feature type="compositionally biased region" description="Basic and acidic residues" evidence="6">
    <location>
        <begin position="2514"/>
        <end position="2540"/>
    </location>
</feature>
<dbReference type="CDD" id="cd15543">
    <property type="entry name" value="PHD_RSF1"/>
    <property type="match status" value="1"/>
</dbReference>
<evidence type="ECO:0000256" key="6">
    <source>
        <dbReference type="SAM" id="MobiDB-lite"/>
    </source>
</evidence>
<dbReference type="InterPro" id="IPR019786">
    <property type="entry name" value="Zinc_finger_PHD-type_CS"/>
</dbReference>
<organism evidence="8 9">
    <name type="scientific">Apis cerana cerana</name>
    <name type="common">Oriental honeybee</name>
    <dbReference type="NCBI Taxonomy" id="94128"/>
    <lineage>
        <taxon>Eukaryota</taxon>
        <taxon>Metazoa</taxon>
        <taxon>Ecdysozoa</taxon>
        <taxon>Arthropoda</taxon>
        <taxon>Hexapoda</taxon>
        <taxon>Insecta</taxon>
        <taxon>Pterygota</taxon>
        <taxon>Neoptera</taxon>
        <taxon>Endopterygota</taxon>
        <taxon>Hymenoptera</taxon>
        <taxon>Apocrita</taxon>
        <taxon>Aculeata</taxon>
        <taxon>Apoidea</taxon>
        <taxon>Anthophila</taxon>
        <taxon>Apidae</taxon>
        <taxon>Apis</taxon>
    </lineage>
</organism>
<feature type="region of interest" description="Disordered" evidence="6">
    <location>
        <begin position="285"/>
        <end position="361"/>
    </location>
</feature>
<gene>
    <name evidence="8" type="ORF">APICC_03906</name>
</gene>
<feature type="compositionally biased region" description="Pro residues" evidence="6">
    <location>
        <begin position="3857"/>
        <end position="3866"/>
    </location>
</feature>
<keyword evidence="2 4" id="KW-0863">Zinc-finger</keyword>
<evidence type="ECO:0000313" key="9">
    <source>
        <dbReference type="Proteomes" id="UP000242457"/>
    </source>
</evidence>
<feature type="compositionally biased region" description="Basic and acidic residues" evidence="6">
    <location>
        <begin position="2555"/>
        <end position="2564"/>
    </location>
</feature>
<feature type="coiled-coil region" evidence="5">
    <location>
        <begin position="3372"/>
        <end position="3407"/>
    </location>
</feature>
<feature type="compositionally biased region" description="Pro residues" evidence="6">
    <location>
        <begin position="3809"/>
        <end position="3828"/>
    </location>
</feature>
<dbReference type="Proteomes" id="UP000242457">
    <property type="component" value="Unassembled WGS sequence"/>
</dbReference>
<feature type="compositionally biased region" description="Basic residues" evidence="6">
    <location>
        <begin position="2413"/>
        <end position="2427"/>
    </location>
</feature>
<dbReference type="GO" id="GO:0031213">
    <property type="term" value="C:RSF complex"/>
    <property type="evidence" value="ECO:0007669"/>
    <property type="project" value="InterPro"/>
</dbReference>
<dbReference type="SUPFAM" id="SSF57903">
    <property type="entry name" value="FYVE/PHD zinc finger"/>
    <property type="match status" value="1"/>
</dbReference>
<evidence type="ECO:0000256" key="2">
    <source>
        <dbReference type="ARBA" id="ARBA00022771"/>
    </source>
</evidence>
<feature type="compositionally biased region" description="Basic and acidic residues" evidence="6">
    <location>
        <begin position="2621"/>
        <end position="2642"/>
    </location>
</feature>
<dbReference type="InterPro" id="IPR013083">
    <property type="entry name" value="Znf_RING/FYVE/PHD"/>
</dbReference>
<feature type="compositionally biased region" description="Basic residues" evidence="6">
    <location>
        <begin position="2565"/>
        <end position="2579"/>
    </location>
</feature>
<keyword evidence="1" id="KW-0479">Metal-binding</keyword>
<feature type="region of interest" description="Disordered" evidence="6">
    <location>
        <begin position="2512"/>
        <end position="2654"/>
    </location>
</feature>
<feature type="compositionally biased region" description="Basic and acidic residues" evidence="6">
    <location>
        <begin position="936"/>
        <end position="949"/>
    </location>
</feature>
<feature type="region of interest" description="Disordered" evidence="6">
    <location>
        <begin position="825"/>
        <end position="869"/>
    </location>
</feature>
<feature type="compositionally biased region" description="Polar residues" evidence="6">
    <location>
        <begin position="853"/>
        <end position="869"/>
    </location>
</feature>
<dbReference type="STRING" id="94128.A0A2A3E9Q9"/>
<feature type="compositionally biased region" description="Low complexity" evidence="6">
    <location>
        <begin position="2766"/>
        <end position="2786"/>
    </location>
</feature>
<dbReference type="InterPro" id="IPR001965">
    <property type="entry name" value="Znf_PHD"/>
</dbReference>
<feature type="compositionally biased region" description="Basic and acidic residues" evidence="6">
    <location>
        <begin position="2864"/>
        <end position="2886"/>
    </location>
</feature>
<feature type="compositionally biased region" description="Basic and acidic residues" evidence="6">
    <location>
        <begin position="960"/>
        <end position="981"/>
    </location>
</feature>
<dbReference type="EMBL" id="KZ288325">
    <property type="protein sequence ID" value="PBC28022.1"/>
    <property type="molecule type" value="Genomic_DNA"/>
</dbReference>
<feature type="compositionally biased region" description="Polar residues" evidence="6">
    <location>
        <begin position="983"/>
        <end position="994"/>
    </location>
</feature>
<dbReference type="Pfam" id="PF00628">
    <property type="entry name" value="PHD"/>
    <property type="match status" value="1"/>
</dbReference>
<feature type="compositionally biased region" description="Basic residues" evidence="6">
    <location>
        <begin position="3030"/>
        <end position="3044"/>
    </location>
</feature>
<dbReference type="GO" id="GO:0042393">
    <property type="term" value="F:histone binding"/>
    <property type="evidence" value="ECO:0007669"/>
    <property type="project" value="TreeGrafter"/>
</dbReference>
<dbReference type="InterPro" id="IPR019787">
    <property type="entry name" value="Znf_PHD-finger"/>
</dbReference>
<feature type="region of interest" description="Disordered" evidence="6">
    <location>
        <begin position="3409"/>
        <end position="3436"/>
    </location>
</feature>
<keyword evidence="9" id="KW-1185">Reference proteome</keyword>
<feature type="region of interest" description="Disordered" evidence="6">
    <location>
        <begin position="602"/>
        <end position="627"/>
    </location>
</feature>
<feature type="compositionally biased region" description="Basic residues" evidence="6">
    <location>
        <begin position="3262"/>
        <end position="3279"/>
    </location>
</feature>
<evidence type="ECO:0000256" key="3">
    <source>
        <dbReference type="ARBA" id="ARBA00022833"/>
    </source>
</evidence>
<dbReference type="PANTHER" id="PTHR14296:SF16">
    <property type="entry name" value="REMODELING AND SPACING FACTOR 1"/>
    <property type="match status" value="1"/>
</dbReference>
<feature type="region of interest" description="Disordered" evidence="6">
    <location>
        <begin position="2753"/>
        <end position="2796"/>
    </location>
</feature>
<evidence type="ECO:0000259" key="7">
    <source>
        <dbReference type="PROSITE" id="PS50016"/>
    </source>
</evidence>
<sequence>MFRSPDPKAMSSALRCKEGDCFRCHCGGYYFCVTAIFCDLTVTILANRAARSPSVVYRLAATGPERSGGKMASDNEASCASDPNFAVICSFLECFGKSCGIVYPDIAHLQEMLENTQEVPQQLVDLHIKLLRKTRKTVSPEKWERALVKFCHTYSNQDGWELERFGYKKARIAVKLRLLKVLLETQFDLNQKFKNEVNKLAAKELRVEPLGRDKSGLAYWCQFDEECNIRVYREDLDEENWELVAKDREGVVNLINTLSNGEIEAIPINEDSNSLEISEKPIIDTGQISTSPSLEDEGVQENGIHIEGSDEKDLDKSEDFEDEREDNINEGDNVEEDIEGEDEITNDESSKQNTEEDDSQQTIQNEVIESNLIETPPSLLTCSLKILNGKIDTLSEKETVSLHEKELNIQKTIVTPVISNDKSAETYKSEEHAAGNNSKINSDELVSFKSIETPVITSPLKLINVSEIKQIHEEKAISGITPVVSTLNIVKKYEDSTDQIIKPLDKLSNKNNFSFMPADMPTAHSKLSVKPIDQLAANLVRIQSEKLEKPSGAKSLEKIAENLARSGSIVGNVINGDDDRISQDFYARNQIEKITPLREHRGMDLSTSPRGWESTNEQNRPMDFSGIDLSSRKFNKTIELSSSGYRTQDFQHREMDLSTKKLNKPEVTNLPYDARTVMMRNHVMVADLSKRQMSFPSYEMSSAPYHNATRMSTKEDHRLPNYTILPDPSKITALRMNPTPIKRSLEGDDIQQDMLKRIRADVIPIRGSMDKRPIISNNWRDEVGEAIEEPMIMIQGEGSGSDCDAVNPGLGEAVEEPIIFFYGEGSGEECQTGNPGEETTDNKESNESKNEADSATSSPSSNKNLNEDNLINEVSVGSLVTSKNAIKLNRNYPQSSVSIRSNCQNVGSTQEKSKFKPSLGIQIIPKNSNSSVKRLSRWDVGKPEEKPECDSSIISNEEDISQKRNETEREDSSSKNQDKIDGNSINTENLNIQKRNAETENLQENTDENSQKHRISQDTIQCDSSISLCQADTSETVKFYTEIIPTTQSINNKDIIENVCDSDSIASHETNTSERVNNECKSMTASPPRFFFGPNCISYTSRVETFESSSDHTVSTTIESKSDTLQYECVSSSKPTEEVITYKSDDFIITQMNNSLKVNSSTSNNLVCENDNKNKIEKIEGPTNTWKQTVSSKYSTQEQHCSIQKEEIDLSKSESKEEHFKSVIDSISSSENTKNEYTKSEKIEISDITSQPHSTNDIKKENKDLKSDNAIVTQSIMQFNSDIESVHFEISKAKNNTLEEQLESQNKISDLQNFAKNIETLNFSSKDEADYKSNALIIKKTELETDSIAVNNNSCSSSFAQNLKSDCTNKEELSICQNIDNSTGKKIEHISEKEFNLSIESYQQNDKNDNIQKFYNQEKQLVNPNNENVENLIDSDLHLAHNYSKINKKIEISQQNEILVDSFTKNSVPDINIELDFTDSSIVTSSESIKQCNKDALVPTISSSDDTCIQNTSIHESVKVHSNSEKSSFKNECPIYNVLPETVPDTNNFKPSNNSDAVEINLSNIVQTATLEEQSSCIDQDLNKDMIIDNKLSKSDKLSKFNEEKTCFNESSSRDEGTCGLSLELCSSSDEINKFDVVTNNEKLKSINYADIQQKSDTILLSDIPTISEVEKKIEQIEKNNMIQCEYNTENIGENKIKNKEEESTCNIIENKNEVQQEYITKNSKTEEPKLNQLIANLQESNEIKHSLVANYESSDSNDCIDYTPETSQIESIENKNNLFTNLAVETMVINEQKTKQRTEKLIIKDDISSKELQNVIIDNKERESISENNTETMTNENEYKQEKIISKEIIEEDYNYVVNQYNLNENSIINEKTNINNSEKDHTVELTKTEILPILHETDSLNKENINSTLIKTNNLIDEINKIETNDSIKISNEIMNSISEEKNDCQTINSINVIKTHKQTDKDNEYNDIKRDICENLKEQSIESVEEKLINFDSDIKLIKNKEVEHVRKEFTIMESCKLTELSEFGNKENKFDDTYLHGINKSEMKNNTSTVSENFKSMDNLQFVNFVSDKSENLNISDNHEKHNELHVMNKTIESLPENTISRINDKGTFFNIHETTSESITITDNFKKECSKRLNEVFDTQDVPPLKFKPPYVESNEQMLEDLANSKIQLDQNLSNLKQVEIETKINEDIVSDNTIEHLTKHEYSIITNTTDNILHEIEQKNSDKNNEKKQSSEIQSIEVKTVALTSDDSMEVDNQNLFSTIPEEMDPLACTDDDTFKKLDDNEQNDISTPKIGLRVKSVSELVYDGWKLDSTETPIISRKRRNSSHESNSEDIITKQNDEEIIGGKRIKLRTKRMPDKQLRKSVEESRIVTISSEDEAMKCSPEKSEDQEIKDMSDDQSTIHSITIGRKTRGRPRGRRRRGYRGSGRSNRPKHSEFQSIQSSEISPEIHLDGTSNNDSLNMTPISQKKRKKRKMVLGLEVGRDIVPETQTGLIQDETPVRQSRRIAQLKIKEEADRRRIEEETSNERKEKKDCMEKKKRKKQKPESEEEIVIRETEKEKKSKKKRRKRKKKKMLAKFNEANPWQSSSGSSSDEENENDEEEDEEEEIESEGSLLFKSDHEFSPESDLEKDQESEPLRRARTAQKAQSDIEEADDEYACQKCGKADHPEWILLCDSCDKGWHCSCLRPALMLIPEGDWFCPPCQHNLLVTKLRESLKMYDQLTKRHENEVLRKKRLAFVGISLDNVLHKNESQRHQKGSKASSQESDNESTSASSSTSTETSSSEESEPVYQLRERRCANKYKFNDYDAMINAAIQDEVEAIQGAGNQGRGKDIATIVNAEKEEAQLHFKNEVLNIEETPENKDDIDRKSEKESDEEYKIECEDGMDEEEEHKGVVKKFLSRKKHRKLNSLDISSEDDPESDEDFKGTSSEEEEDFDDHITSSDESTFADVKRRNKKGDSRSVRRSTRARTTRYDEDFINDDSEESDRPKRKKSRSTWDSDNEDSDNSWRQRKKKSKTISTSRYKTLSKTKSKKKKKRKRIIESDNQSENESNEEPKIEITNEIQTQLENNESIMPHILDTKLDANDANENNEDKPINEVKLQEINSEIPDIPVTLSLEEITQQKKKKENILKTKKTPTIRRKIIYGGLPDENKPEEEEILSRRTRGKKINYQEEMASDSEEELKKALRKTGESEDEFIVNEGEDLNEDAEKDSDSGDIYNPKKDGHKFKNKSPKNRKPRKSKSPGGKRKMLNDGTPKQRKKPGPKPGSKNKSRKQNFLFNSVIQRRDDQEKDIIANVMDNPIGEIDTKIDENLSENVGLTSAAMSVAGSFTGDVPEGSLTGLGASELTELDDEQLEQMMMEDEEYGRRQLELAAIEIAKKKKKEEREAKKLEKARLKALEILAAERQRDPNAPEGTDGEIPKKKKRGRRSKAEILAEQMRRDGAPNLNTSLTAAMPQNLITTIPSNINPNISAVMTPDAERTGEGHIPMMTGPDGQLFNPDGSPIKPKRRGRGKGKKTLALEAARAAEAAAKAAAEAGLIGMGTDSNSEIKPNEIPNVLPTPGSSTSGSAPSTPPAGVVTTQGPPSSQTPTSQSVYPSLPPNQQSSVITRMLQSQPVSSSPQSFSAAAAAMGHKYFGGPNTGSQMMGGPRTGYEMQPRGRIPSPYRQAGQSSIPPHFAAVRSGTPPMRMRVPGPQIYHTPHHPMDPSPSGGGPISISNRDRSSPLGPGPAMIPPAAGSPLTKSGPTPPPPPPYVRGAPPMSRFADNPMGPRHQMPPFTNASPVNHNMQQPSPPPNRPPGNFSPYHPPPPPNYHYGAYPPPPPLSTADDAAAYQGSPYPADHFSSPADNQPPIQAPPPPQPPSQQQAHSNADAGNKQYDEEGSGEFSGLVSYFSSQREDDLDS</sequence>
<feature type="compositionally biased region" description="Low complexity" evidence="6">
    <location>
        <begin position="3618"/>
        <end position="3632"/>
    </location>
</feature>
<evidence type="ECO:0000256" key="4">
    <source>
        <dbReference type="PROSITE-ProRule" id="PRU00146"/>
    </source>
</evidence>
<reference evidence="8 9" key="1">
    <citation type="submission" date="2014-07" db="EMBL/GenBank/DDBJ databases">
        <title>Genomic and transcriptomic analysis on Apis cerana provide comprehensive insights into honey bee biology.</title>
        <authorList>
            <person name="Diao Q."/>
            <person name="Sun L."/>
            <person name="Zheng H."/>
            <person name="Zheng H."/>
            <person name="Xu S."/>
            <person name="Wang S."/>
            <person name="Zeng Z."/>
            <person name="Hu F."/>
            <person name="Su S."/>
            <person name="Wu J."/>
        </authorList>
    </citation>
    <scope>NUCLEOTIDE SEQUENCE [LARGE SCALE GENOMIC DNA]</scope>
    <source>
        <tissue evidence="8">Pupae without intestine</tissue>
    </source>
</reference>
<dbReference type="SMART" id="SM00249">
    <property type="entry name" value="PHD"/>
    <property type="match status" value="1"/>
</dbReference>
<feature type="compositionally biased region" description="Basic and acidic residues" evidence="6">
    <location>
        <begin position="2382"/>
        <end position="2400"/>
    </location>
</feature>
<evidence type="ECO:0000313" key="8">
    <source>
        <dbReference type="EMBL" id="PBC28022.1"/>
    </source>
</evidence>
<dbReference type="Gene3D" id="3.30.40.10">
    <property type="entry name" value="Zinc/RING finger domain, C3HC4 (zinc finger)"/>
    <property type="match status" value="1"/>
</dbReference>
<evidence type="ECO:0000256" key="5">
    <source>
        <dbReference type="SAM" id="Coils"/>
    </source>
</evidence>
<dbReference type="GO" id="GO:0008270">
    <property type="term" value="F:zinc ion binding"/>
    <property type="evidence" value="ECO:0007669"/>
    <property type="project" value="UniProtKB-KW"/>
</dbReference>
<dbReference type="PANTHER" id="PTHR14296">
    <property type="entry name" value="REMODELING AND SPACING FACTOR 1"/>
    <property type="match status" value="1"/>
</dbReference>
<feature type="compositionally biased region" description="Basic residues" evidence="6">
    <location>
        <begin position="2899"/>
        <end position="2912"/>
    </location>
</feature>
<protein>
    <submittedName>
        <fullName evidence="8">Remodeling and spacing factor</fullName>
    </submittedName>
</protein>
<dbReference type="InterPro" id="IPR028938">
    <property type="entry name" value="Rsf1-like"/>
</dbReference>
<feature type="compositionally biased region" description="Basic residues" evidence="6">
    <location>
        <begin position="3229"/>
        <end position="3254"/>
    </location>
</feature>
<feature type="compositionally biased region" description="Polar residues" evidence="6">
    <location>
        <begin position="2457"/>
        <end position="2470"/>
    </location>
</feature>
<feature type="compositionally biased region" description="Acidic residues" evidence="6">
    <location>
        <begin position="318"/>
        <end position="346"/>
    </location>
</feature>
<feature type="domain" description="PHD-type" evidence="7">
    <location>
        <begin position="2660"/>
        <end position="2710"/>
    </location>
</feature>
<feature type="compositionally biased region" description="Acidic residues" evidence="6">
    <location>
        <begin position="2918"/>
        <end position="2927"/>
    </location>
</feature>
<feature type="compositionally biased region" description="Acidic residues" evidence="6">
    <location>
        <begin position="2596"/>
        <end position="2614"/>
    </location>
</feature>
<feature type="compositionally biased region" description="Polar residues" evidence="6">
    <location>
        <begin position="3606"/>
        <end position="3617"/>
    </location>
</feature>
<feature type="region of interest" description="Disordered" evidence="6">
    <location>
        <begin position="3547"/>
        <end position="3632"/>
    </location>
</feature>
<feature type="compositionally biased region" description="Basic residues" evidence="6">
    <location>
        <begin position="3511"/>
        <end position="3522"/>
    </location>
</feature>
<feature type="region of interest" description="Disordered" evidence="6">
    <location>
        <begin position="930"/>
        <end position="994"/>
    </location>
</feature>
<feature type="region of interest" description="Disordered" evidence="6">
    <location>
        <begin position="3644"/>
        <end position="3907"/>
    </location>
</feature>
<feature type="region of interest" description="Disordered" evidence="6">
    <location>
        <begin position="3486"/>
        <end position="3522"/>
    </location>
</feature>
<dbReference type="PROSITE" id="PS50016">
    <property type="entry name" value="ZF_PHD_2"/>
    <property type="match status" value="1"/>
</dbReference>
<feature type="compositionally biased region" description="Acidic residues" evidence="6">
    <location>
        <begin position="3198"/>
        <end position="3216"/>
    </location>
</feature>
<keyword evidence="3" id="KW-0862">Zinc</keyword>
<feature type="region of interest" description="Disordered" evidence="6">
    <location>
        <begin position="2378"/>
        <end position="2478"/>
    </location>
</feature>
<feature type="compositionally biased region" description="Low complexity" evidence="6">
    <location>
        <begin position="3565"/>
        <end position="3599"/>
    </location>
</feature>
<keyword evidence="5" id="KW-0175">Coiled coil</keyword>
<accession>A0A2A3E9Q9</accession>
<feature type="compositionally biased region" description="Basic and acidic residues" evidence="6">
    <location>
        <begin position="840"/>
        <end position="852"/>
    </location>
</feature>
<feature type="compositionally biased region" description="Polar residues" evidence="6">
    <location>
        <begin position="605"/>
        <end position="619"/>
    </location>
</feature>
<feature type="compositionally biased region" description="Low complexity" evidence="6">
    <location>
        <begin position="2441"/>
        <end position="2452"/>
    </location>
</feature>
<dbReference type="GO" id="GO:0045892">
    <property type="term" value="P:negative regulation of DNA-templated transcription"/>
    <property type="evidence" value="ECO:0007669"/>
    <property type="project" value="TreeGrafter"/>
</dbReference>
<feature type="compositionally biased region" description="Basic and acidic residues" evidence="6">
    <location>
        <begin position="3187"/>
        <end position="3197"/>
    </location>
</feature>
<feature type="region of interest" description="Disordered" evidence="6">
    <location>
        <begin position="3150"/>
        <end position="3294"/>
    </location>
</feature>
<dbReference type="OrthoDB" id="10055895at2759"/>